<evidence type="ECO:0000313" key="2">
    <source>
        <dbReference type="EMBL" id="KAG9444961.1"/>
    </source>
</evidence>
<dbReference type="Gene3D" id="1.10.8.10">
    <property type="entry name" value="DNA helicase RuvA subunit, C-terminal domain"/>
    <property type="match status" value="1"/>
</dbReference>
<dbReference type="EMBL" id="JAINDJ010000006">
    <property type="protein sequence ID" value="KAG9444961.1"/>
    <property type="molecule type" value="Genomic_DNA"/>
</dbReference>
<dbReference type="InterPro" id="IPR009060">
    <property type="entry name" value="UBA-like_sf"/>
</dbReference>
<keyword evidence="3" id="KW-1185">Reference proteome</keyword>
<name>A0AAV7EAZ9_ARIFI</name>
<accession>A0AAV7EAZ9</accession>
<comment type="caution">
    <text evidence="2">The sequence shown here is derived from an EMBL/GenBank/DDBJ whole genome shotgun (WGS) entry which is preliminary data.</text>
</comment>
<evidence type="ECO:0008006" key="4">
    <source>
        <dbReference type="Google" id="ProtNLM"/>
    </source>
</evidence>
<reference evidence="2 3" key="1">
    <citation type="submission" date="2021-07" db="EMBL/GenBank/DDBJ databases">
        <title>The Aristolochia fimbriata genome: insights into angiosperm evolution, floral development and chemical biosynthesis.</title>
        <authorList>
            <person name="Jiao Y."/>
        </authorList>
    </citation>
    <scope>NUCLEOTIDE SEQUENCE [LARGE SCALE GENOMIC DNA]</scope>
    <source>
        <strain evidence="2">IBCAS-2021</strain>
        <tissue evidence="2">Leaf</tissue>
    </source>
</reference>
<evidence type="ECO:0000313" key="3">
    <source>
        <dbReference type="Proteomes" id="UP000825729"/>
    </source>
</evidence>
<organism evidence="2 3">
    <name type="scientific">Aristolochia fimbriata</name>
    <name type="common">White veined hardy Dutchman's pipe vine</name>
    <dbReference type="NCBI Taxonomy" id="158543"/>
    <lineage>
        <taxon>Eukaryota</taxon>
        <taxon>Viridiplantae</taxon>
        <taxon>Streptophyta</taxon>
        <taxon>Embryophyta</taxon>
        <taxon>Tracheophyta</taxon>
        <taxon>Spermatophyta</taxon>
        <taxon>Magnoliopsida</taxon>
        <taxon>Magnoliidae</taxon>
        <taxon>Piperales</taxon>
        <taxon>Aristolochiaceae</taxon>
        <taxon>Aristolochia</taxon>
    </lineage>
</organism>
<protein>
    <recommendedName>
        <fullName evidence="4">CUE domain-containing protein</fullName>
    </recommendedName>
</protein>
<feature type="coiled-coil region" evidence="1">
    <location>
        <begin position="181"/>
        <end position="246"/>
    </location>
</feature>
<sequence>MSLGLCGKRLGFEEIFGSSTPSSSAKRSRCSRFGSPVRSSDFGLGPDDKLSILLRIFPTMERELVESVFNSHNHKFEDSVESLHSHSAGDCPATNELINPDSMVITNSNDLQGEGNTQNCHNTFGDLWNDLTTQTRRETNESSWVDIFVQEMMNASDLDDARVRASRVLGAFEGSIISHSKKSEEEERALMKEQLQVLLRDNQILKKAVAIQHDRHLEQEEKMREVQQLKNMISQCQEQVRNLEINNYTLKLHLQRAHDSSSIPSHFHPDIF</sequence>
<keyword evidence="1" id="KW-0175">Coiled coil</keyword>
<proteinExistence type="predicted"/>
<gene>
    <name evidence="2" type="ORF">H6P81_016301</name>
</gene>
<dbReference type="SUPFAM" id="SSF46934">
    <property type="entry name" value="UBA-like"/>
    <property type="match status" value="1"/>
</dbReference>
<dbReference type="PANTHER" id="PTHR31245">
    <property type="entry name" value="UBIQUITIN SYSTEM COMPONENT CUE PROTEIN"/>
    <property type="match status" value="1"/>
</dbReference>
<dbReference type="Proteomes" id="UP000825729">
    <property type="component" value="Unassembled WGS sequence"/>
</dbReference>
<evidence type="ECO:0000256" key="1">
    <source>
        <dbReference type="SAM" id="Coils"/>
    </source>
</evidence>
<dbReference type="PANTHER" id="PTHR31245:SF16">
    <property type="entry name" value="UDP-GLUCOSE 6-DEHYDROGENASE"/>
    <property type="match status" value="1"/>
</dbReference>
<dbReference type="AlphaFoldDB" id="A0AAV7EAZ9"/>
<dbReference type="CDD" id="cd14279">
    <property type="entry name" value="CUE"/>
    <property type="match status" value="1"/>
</dbReference>